<dbReference type="AlphaFoldDB" id="A0AAN7MUZ6"/>
<name>A0AAN7MUZ6_TRANT</name>
<dbReference type="SMART" id="SM00233">
    <property type="entry name" value="PH"/>
    <property type="match status" value="1"/>
</dbReference>
<evidence type="ECO:0000313" key="4">
    <source>
        <dbReference type="EMBL" id="KAK4802570.1"/>
    </source>
</evidence>
<feature type="coiled-coil region" evidence="1">
    <location>
        <begin position="223"/>
        <end position="257"/>
    </location>
</feature>
<dbReference type="Gene3D" id="2.30.29.30">
    <property type="entry name" value="Pleckstrin-homology domain (PH domain)/Phosphotyrosine-binding domain (PTB)"/>
    <property type="match status" value="1"/>
</dbReference>
<evidence type="ECO:0000256" key="2">
    <source>
        <dbReference type="SAM" id="MobiDB-lite"/>
    </source>
</evidence>
<dbReference type="PANTHER" id="PTHR34837:SF2">
    <property type="entry name" value="OS05G0595500 PROTEIN"/>
    <property type="match status" value="1"/>
</dbReference>
<accession>A0AAN7MUZ6</accession>
<reference evidence="4 5" key="1">
    <citation type="journal article" date="2023" name="Hortic Res">
        <title>Pangenome of water caltrop reveals structural variations and asymmetric subgenome divergence after allopolyploidization.</title>
        <authorList>
            <person name="Zhang X."/>
            <person name="Chen Y."/>
            <person name="Wang L."/>
            <person name="Yuan Y."/>
            <person name="Fang M."/>
            <person name="Shi L."/>
            <person name="Lu R."/>
            <person name="Comes H.P."/>
            <person name="Ma Y."/>
            <person name="Chen Y."/>
            <person name="Huang G."/>
            <person name="Zhou Y."/>
            <person name="Zheng Z."/>
            <person name="Qiu Y."/>
        </authorList>
    </citation>
    <scope>NUCLEOTIDE SEQUENCE [LARGE SCALE GENOMIC DNA]</scope>
    <source>
        <strain evidence="4">F231</strain>
    </source>
</reference>
<keyword evidence="5" id="KW-1185">Reference proteome</keyword>
<feature type="region of interest" description="Disordered" evidence="2">
    <location>
        <begin position="1"/>
        <end position="32"/>
    </location>
</feature>
<comment type="caution">
    <text evidence="4">The sequence shown here is derived from an EMBL/GenBank/DDBJ whole genome shotgun (WGS) entry which is preliminary data.</text>
</comment>
<dbReference type="PROSITE" id="PS50003">
    <property type="entry name" value="PH_DOMAIN"/>
    <property type="match status" value="1"/>
</dbReference>
<proteinExistence type="predicted"/>
<dbReference type="EMBL" id="JAXQNO010000002">
    <property type="protein sequence ID" value="KAK4802570.1"/>
    <property type="molecule type" value="Genomic_DNA"/>
</dbReference>
<sequence length="389" mass="43314">MAGAQLMKRIPRIKFPQRHPKPSDGASQLQKASGAVDQGFFLKSTASASPGGKASLLPKRTPVSQEEIETILEKVPFPSTSSPAIPPSSRSFGEKKNFKSLARARFLAAGSYRILDCRLDRLLSGCADLIVFLKLSYLHVMDDSFGKIKVIPDYFIASSAEDSSLLSCSASSAESLPTLDSNYSRSKSQLWTRRKSRRASFRMNLFSLRGLPWSSNADGKEKIELTVAEVESLKAELADLEERNAHLKAQLEQVDEILRSSCLSGYLHIRTRWTALPGEPPPIDDTDVDDWLPRFVVLHGSCLFFYLLCTDLSPQDSTLLSDITEIGSLPSFTREDEETRYCFYILTRQGLRYECSSISKIQVESWVTAIRQECDMDPDKKLPNGPAAT</sequence>
<dbReference type="Proteomes" id="UP001346149">
    <property type="component" value="Unassembled WGS sequence"/>
</dbReference>
<evidence type="ECO:0000259" key="3">
    <source>
        <dbReference type="PROSITE" id="PS50003"/>
    </source>
</evidence>
<gene>
    <name evidence="4" type="ORF">SAY86_000773</name>
</gene>
<feature type="domain" description="PH" evidence="3">
    <location>
        <begin position="260"/>
        <end position="375"/>
    </location>
</feature>
<protein>
    <recommendedName>
        <fullName evidence="3">PH domain-containing protein</fullName>
    </recommendedName>
</protein>
<feature type="compositionally biased region" description="Basic residues" evidence="2">
    <location>
        <begin position="9"/>
        <end position="20"/>
    </location>
</feature>
<evidence type="ECO:0000313" key="5">
    <source>
        <dbReference type="Proteomes" id="UP001346149"/>
    </source>
</evidence>
<dbReference type="PANTHER" id="PTHR34837">
    <property type="entry name" value="OS05G0595500 PROTEIN"/>
    <property type="match status" value="1"/>
</dbReference>
<dbReference type="Pfam" id="PF00169">
    <property type="entry name" value="PH"/>
    <property type="match status" value="1"/>
</dbReference>
<keyword evidence="1" id="KW-0175">Coiled coil</keyword>
<evidence type="ECO:0000256" key="1">
    <source>
        <dbReference type="SAM" id="Coils"/>
    </source>
</evidence>
<dbReference type="InterPro" id="IPR011993">
    <property type="entry name" value="PH-like_dom_sf"/>
</dbReference>
<organism evidence="4 5">
    <name type="scientific">Trapa natans</name>
    <name type="common">Water chestnut</name>
    <dbReference type="NCBI Taxonomy" id="22666"/>
    <lineage>
        <taxon>Eukaryota</taxon>
        <taxon>Viridiplantae</taxon>
        <taxon>Streptophyta</taxon>
        <taxon>Embryophyta</taxon>
        <taxon>Tracheophyta</taxon>
        <taxon>Spermatophyta</taxon>
        <taxon>Magnoliopsida</taxon>
        <taxon>eudicotyledons</taxon>
        <taxon>Gunneridae</taxon>
        <taxon>Pentapetalae</taxon>
        <taxon>rosids</taxon>
        <taxon>malvids</taxon>
        <taxon>Myrtales</taxon>
        <taxon>Lythraceae</taxon>
        <taxon>Trapa</taxon>
    </lineage>
</organism>
<dbReference type="SUPFAM" id="SSF50729">
    <property type="entry name" value="PH domain-like"/>
    <property type="match status" value="1"/>
</dbReference>
<dbReference type="InterPro" id="IPR001849">
    <property type="entry name" value="PH_domain"/>
</dbReference>